<comment type="caution">
    <text evidence="8">The sequence shown here is derived from an EMBL/GenBank/DDBJ whole genome shotgun (WGS) entry which is preliminary data.</text>
</comment>
<proteinExistence type="inferred from homology"/>
<dbReference type="InterPro" id="IPR002319">
    <property type="entry name" value="Phenylalanyl-tRNA_Synthase"/>
</dbReference>
<reference evidence="8 9" key="1">
    <citation type="journal article" date="2019" name="Int. J. Syst. Evol. Microbiol.">
        <title>The Global Catalogue of Microorganisms (GCM) 10K type strain sequencing project: providing services to taxonomists for standard genome sequencing and annotation.</title>
        <authorList>
            <consortium name="The Broad Institute Genomics Platform"/>
            <consortium name="The Broad Institute Genome Sequencing Center for Infectious Disease"/>
            <person name="Wu L."/>
            <person name="Ma J."/>
        </authorList>
    </citation>
    <scope>NUCLEOTIDE SEQUENCE [LARGE SCALE GENOMIC DNA]</scope>
    <source>
        <strain evidence="8 9">JCM 10425</strain>
    </source>
</reference>
<protein>
    <recommendedName>
        <fullName evidence="7">FDX-ACB domain-containing protein</fullName>
    </recommendedName>
</protein>
<keyword evidence="3" id="KW-0547">Nucleotide-binding</keyword>
<evidence type="ECO:0000256" key="4">
    <source>
        <dbReference type="ARBA" id="ARBA00022840"/>
    </source>
</evidence>
<keyword evidence="2" id="KW-0436">Ligase</keyword>
<dbReference type="InterPro" id="IPR005121">
    <property type="entry name" value="Fdx_antiC-bd"/>
</dbReference>
<sequence>MNTSELVSALRLRDLTDPAGGRHALQLLLDALVAADWGCPVRVLRPSPLVSVEDNYDRLGYPPDAVTRDARYSRYVGENVMLRSHTSAGVPPALRRLAADPVPDVLLVLPGLVHRRDVIDRLHVGAPHQVDLWRVTPSPASPGDLDDLVARVVSTLLPGARWRLTPASHPYTCAGRQIDVGTPDGWVELGECGLIAPAVLDRAGLRSGGLAMGIGLDRALMLRKGIDDIRLLRSADPRVAVQMLDLAPWRPVSRQPAVRRDLSIVVDGAPDAELLGDTVRRALGADAESLESVEILGATPWADLPPAVRERLGLGPEEWNVLLRLTLRPPTGALTAAHANRLRNAVYAAVHRGPNHEWAGRT</sequence>
<dbReference type="Pfam" id="PF01409">
    <property type="entry name" value="tRNA-synt_2d"/>
    <property type="match status" value="1"/>
</dbReference>
<dbReference type="EMBL" id="BAAAGX010000014">
    <property type="protein sequence ID" value="GAA0246100.1"/>
    <property type="molecule type" value="Genomic_DNA"/>
</dbReference>
<dbReference type="Proteomes" id="UP001500967">
    <property type="component" value="Unassembled WGS sequence"/>
</dbReference>
<evidence type="ECO:0000256" key="2">
    <source>
        <dbReference type="ARBA" id="ARBA00022598"/>
    </source>
</evidence>
<evidence type="ECO:0000256" key="3">
    <source>
        <dbReference type="ARBA" id="ARBA00022741"/>
    </source>
</evidence>
<dbReference type="Gene3D" id="3.30.930.10">
    <property type="entry name" value="Bira Bifunctional Protein, Domain 2"/>
    <property type="match status" value="1"/>
</dbReference>
<dbReference type="RefSeq" id="WP_344649834.1">
    <property type="nucleotide sequence ID" value="NZ_BAAAGX010000014.1"/>
</dbReference>
<organism evidence="8 9">
    <name type="scientific">Cryptosporangium japonicum</name>
    <dbReference type="NCBI Taxonomy" id="80872"/>
    <lineage>
        <taxon>Bacteria</taxon>
        <taxon>Bacillati</taxon>
        <taxon>Actinomycetota</taxon>
        <taxon>Actinomycetes</taxon>
        <taxon>Cryptosporangiales</taxon>
        <taxon>Cryptosporangiaceae</taxon>
        <taxon>Cryptosporangium</taxon>
    </lineage>
</organism>
<evidence type="ECO:0000259" key="7">
    <source>
        <dbReference type="PROSITE" id="PS51447"/>
    </source>
</evidence>
<evidence type="ECO:0000256" key="6">
    <source>
        <dbReference type="ARBA" id="ARBA00023146"/>
    </source>
</evidence>
<dbReference type="InterPro" id="IPR045864">
    <property type="entry name" value="aa-tRNA-synth_II/BPL/LPL"/>
</dbReference>
<dbReference type="PROSITE" id="PS51447">
    <property type="entry name" value="FDX_ACB"/>
    <property type="match status" value="1"/>
</dbReference>
<keyword evidence="9" id="KW-1185">Reference proteome</keyword>
<name>A0ABN0UCK1_9ACTN</name>
<comment type="similarity">
    <text evidence="1">Belongs to the class-II aminoacyl-tRNA synthetase family.</text>
</comment>
<evidence type="ECO:0000313" key="9">
    <source>
        <dbReference type="Proteomes" id="UP001500967"/>
    </source>
</evidence>
<dbReference type="SUPFAM" id="SSF55681">
    <property type="entry name" value="Class II aaRS and biotin synthetases"/>
    <property type="match status" value="1"/>
</dbReference>
<dbReference type="InterPro" id="IPR036690">
    <property type="entry name" value="Fdx_antiC-bd_sf"/>
</dbReference>
<gene>
    <name evidence="8" type="ORF">GCM10009539_34330</name>
</gene>
<keyword evidence="6" id="KW-0030">Aminoacyl-tRNA synthetase</keyword>
<keyword evidence="4" id="KW-0067">ATP-binding</keyword>
<feature type="domain" description="FDX-ACB" evidence="7">
    <location>
        <begin position="253"/>
        <end position="361"/>
    </location>
</feature>
<keyword evidence="5" id="KW-0648">Protein biosynthesis</keyword>
<dbReference type="Gene3D" id="3.30.70.380">
    <property type="entry name" value="Ferrodoxin-fold anticodon-binding domain"/>
    <property type="match status" value="1"/>
</dbReference>
<evidence type="ECO:0000256" key="1">
    <source>
        <dbReference type="ARBA" id="ARBA00008226"/>
    </source>
</evidence>
<evidence type="ECO:0000313" key="8">
    <source>
        <dbReference type="EMBL" id="GAA0246100.1"/>
    </source>
</evidence>
<dbReference type="SMART" id="SM00896">
    <property type="entry name" value="FDX-ACB"/>
    <property type="match status" value="1"/>
</dbReference>
<dbReference type="SUPFAM" id="SSF54991">
    <property type="entry name" value="Anticodon-binding domain of PheRS"/>
    <property type="match status" value="1"/>
</dbReference>
<evidence type="ECO:0000256" key="5">
    <source>
        <dbReference type="ARBA" id="ARBA00022917"/>
    </source>
</evidence>
<accession>A0ABN0UCK1</accession>